<protein>
    <submittedName>
        <fullName evidence="4">Alpha/beta hydrolase</fullName>
    </submittedName>
</protein>
<feature type="domain" description="AB hydrolase-1" evidence="3">
    <location>
        <begin position="31"/>
        <end position="262"/>
    </location>
</feature>
<dbReference type="Proteomes" id="UP000566711">
    <property type="component" value="Unassembled WGS sequence"/>
</dbReference>
<dbReference type="InterPro" id="IPR029058">
    <property type="entry name" value="AB_hydrolase_fold"/>
</dbReference>
<dbReference type="GO" id="GO:0008233">
    <property type="term" value="F:peptidase activity"/>
    <property type="evidence" value="ECO:0007669"/>
    <property type="project" value="InterPro"/>
</dbReference>
<dbReference type="PANTHER" id="PTHR43798:SF31">
    <property type="entry name" value="AB HYDROLASE SUPERFAMILY PROTEIN YCLE"/>
    <property type="match status" value="1"/>
</dbReference>
<dbReference type="PRINTS" id="PR00111">
    <property type="entry name" value="ABHYDROLASE"/>
</dbReference>
<keyword evidence="5" id="KW-1185">Reference proteome</keyword>
<comment type="similarity">
    <text evidence="1">Belongs to the peptidase S33 family.</text>
</comment>
<dbReference type="PRINTS" id="PR00793">
    <property type="entry name" value="PROAMNOPTASE"/>
</dbReference>
<dbReference type="InterPro" id="IPR002410">
    <property type="entry name" value="Peptidase_S33"/>
</dbReference>
<dbReference type="InterPro" id="IPR050266">
    <property type="entry name" value="AB_hydrolase_sf"/>
</dbReference>
<comment type="caution">
    <text evidence="4">The sequence shown here is derived from an EMBL/GenBank/DDBJ whole genome shotgun (WGS) entry which is preliminary data.</text>
</comment>
<evidence type="ECO:0000256" key="1">
    <source>
        <dbReference type="ARBA" id="ARBA00010088"/>
    </source>
</evidence>
<evidence type="ECO:0000259" key="3">
    <source>
        <dbReference type="Pfam" id="PF00561"/>
    </source>
</evidence>
<evidence type="ECO:0000256" key="2">
    <source>
        <dbReference type="ARBA" id="ARBA00022801"/>
    </source>
</evidence>
<dbReference type="Gene3D" id="3.40.50.1820">
    <property type="entry name" value="alpha/beta hydrolase"/>
    <property type="match status" value="1"/>
</dbReference>
<proteinExistence type="inferred from homology"/>
<dbReference type="PANTHER" id="PTHR43798">
    <property type="entry name" value="MONOACYLGLYCEROL LIPASE"/>
    <property type="match status" value="1"/>
</dbReference>
<dbReference type="RefSeq" id="WP_182219262.1">
    <property type="nucleotide sequence ID" value="NZ_JACEZS010000014.1"/>
</dbReference>
<dbReference type="InterPro" id="IPR000073">
    <property type="entry name" value="AB_hydrolase_1"/>
</dbReference>
<dbReference type="GO" id="GO:0006508">
    <property type="term" value="P:proteolysis"/>
    <property type="evidence" value="ECO:0007669"/>
    <property type="project" value="InterPro"/>
</dbReference>
<accession>A0A7W2I828</accession>
<dbReference type="EMBL" id="JACEZS010000014">
    <property type="protein sequence ID" value="MBA5607040.1"/>
    <property type="molecule type" value="Genomic_DNA"/>
</dbReference>
<sequence>MRIQVSPDARLFVDVDGSGLVPDGAGMREKPTLLLLHGGPGYDHAGFKPGFSRLADIAQIIYYDHRGHGRSDRRPIEELTLDTYAEDVVRLCDALGITKPILLGQSFGGFVAQRYIDKYPEHPAKVILSSTSPSLGLARKLAVFERLGGTEARDAAEQFWRSPSETTWVAYQRVCKPLYSQAPLACGDVVPRTTVNKDILFAFAGEEQQIMNLLPGLARAQCPVLVLAGELDPVCPLEDAKDIVAALPAHFVQFEQFDGCGHGVWRDAPDAAFARIRRFINE</sequence>
<name>A0A7W2I828_9BURK</name>
<organism evidence="4 5">
    <name type="scientific">Rugamonas fusca</name>
    <dbReference type="NCBI Taxonomy" id="2758568"/>
    <lineage>
        <taxon>Bacteria</taxon>
        <taxon>Pseudomonadati</taxon>
        <taxon>Pseudomonadota</taxon>
        <taxon>Betaproteobacteria</taxon>
        <taxon>Burkholderiales</taxon>
        <taxon>Oxalobacteraceae</taxon>
        <taxon>Telluria group</taxon>
        <taxon>Rugamonas</taxon>
    </lineage>
</organism>
<keyword evidence="2 4" id="KW-0378">Hydrolase</keyword>
<evidence type="ECO:0000313" key="5">
    <source>
        <dbReference type="Proteomes" id="UP000566711"/>
    </source>
</evidence>
<dbReference type="GO" id="GO:0016020">
    <property type="term" value="C:membrane"/>
    <property type="evidence" value="ECO:0007669"/>
    <property type="project" value="TreeGrafter"/>
</dbReference>
<reference evidence="4 5" key="1">
    <citation type="submission" date="2020-07" db="EMBL/GenBank/DDBJ databases">
        <title>Novel species isolated from subtropical streams in China.</title>
        <authorList>
            <person name="Lu H."/>
        </authorList>
    </citation>
    <scope>NUCLEOTIDE SEQUENCE [LARGE SCALE GENOMIC DNA]</scope>
    <source>
        <strain evidence="4 5">FT3S</strain>
    </source>
</reference>
<dbReference type="Pfam" id="PF00561">
    <property type="entry name" value="Abhydrolase_1"/>
    <property type="match status" value="1"/>
</dbReference>
<dbReference type="SUPFAM" id="SSF53474">
    <property type="entry name" value="alpha/beta-Hydrolases"/>
    <property type="match status" value="1"/>
</dbReference>
<dbReference type="AlphaFoldDB" id="A0A7W2I828"/>
<evidence type="ECO:0000313" key="4">
    <source>
        <dbReference type="EMBL" id="MBA5607040.1"/>
    </source>
</evidence>
<gene>
    <name evidence="4" type="ORF">H3H36_16910</name>
</gene>